<feature type="domain" description="Alpha/beta hydrolase fold-3" evidence="2">
    <location>
        <begin position="154"/>
        <end position="362"/>
    </location>
</feature>
<accession>A0ABQ7JX03</accession>
<organism evidence="3 4">
    <name type="scientific">Linnemannia gamsii</name>
    <dbReference type="NCBI Taxonomy" id="64522"/>
    <lineage>
        <taxon>Eukaryota</taxon>
        <taxon>Fungi</taxon>
        <taxon>Fungi incertae sedis</taxon>
        <taxon>Mucoromycota</taxon>
        <taxon>Mortierellomycotina</taxon>
        <taxon>Mortierellomycetes</taxon>
        <taxon>Mortierellales</taxon>
        <taxon>Mortierellaceae</taxon>
        <taxon>Linnemannia</taxon>
    </lineage>
</organism>
<gene>
    <name evidence="3" type="ORF">BGZ96_010009</name>
</gene>
<dbReference type="SUPFAM" id="SSF53474">
    <property type="entry name" value="alpha/beta-Hydrolases"/>
    <property type="match status" value="1"/>
</dbReference>
<evidence type="ECO:0000259" key="2">
    <source>
        <dbReference type="Pfam" id="PF07859"/>
    </source>
</evidence>
<evidence type="ECO:0000256" key="1">
    <source>
        <dbReference type="ARBA" id="ARBA00022801"/>
    </source>
</evidence>
<dbReference type="PANTHER" id="PTHR48081:SF8">
    <property type="entry name" value="ALPHA_BETA HYDROLASE FOLD-3 DOMAIN-CONTAINING PROTEIN-RELATED"/>
    <property type="match status" value="1"/>
</dbReference>
<dbReference type="InterPro" id="IPR029058">
    <property type="entry name" value="AB_hydrolase_fold"/>
</dbReference>
<evidence type="ECO:0000313" key="4">
    <source>
        <dbReference type="Proteomes" id="UP001194696"/>
    </source>
</evidence>
<dbReference type="Pfam" id="PF07859">
    <property type="entry name" value="Abhydrolase_3"/>
    <property type="match status" value="1"/>
</dbReference>
<keyword evidence="4" id="KW-1185">Reference proteome</keyword>
<dbReference type="PANTHER" id="PTHR48081">
    <property type="entry name" value="AB HYDROLASE SUPERFAMILY PROTEIN C4A8.06C"/>
    <property type="match status" value="1"/>
</dbReference>
<keyword evidence="1" id="KW-0378">Hydrolase</keyword>
<protein>
    <recommendedName>
        <fullName evidence="2">Alpha/beta hydrolase fold-3 domain-containing protein</fullName>
    </recommendedName>
</protein>
<name>A0ABQ7JX03_9FUNG</name>
<dbReference type="Gene3D" id="3.40.50.1820">
    <property type="entry name" value="alpha/beta hydrolase"/>
    <property type="match status" value="1"/>
</dbReference>
<sequence>MTPATKPGKKTLFQRRTTEETWSPLAYGHLSLVMAGRIAKYVGQYVTGKTPKEQTFMIGAAVAMFYPLGETLSIRQYRMFMSTCLKLIDLRAGLGSEAKRAKWATHVQGQGWQGYWIPFQNQVNHVISRVKKGEEEVNVPKTTAVGTGCDIVLLAIHGGGFLDGKALMFLDFFIKLMKSVQQDQGIKIGVLSVEYGLSPENPFPVALNEITAAYQDLIKQYGVDSKSIILLGDSAGGNLAISTSLKLRDAHSDLGSPAGHVLLCPWVLGPDPLQSSLYDLVNPAGCEMFVEAYTQNKPEILNSPYTSPFNSPTLQGLPPMLVFMGGVEILRPSIEQFVERARTEGGLEVKTAVGEGRSHNYMLLNDISTKRDREESYLEIGEFLGGAHRRRLAAQEN</sequence>
<comment type="caution">
    <text evidence="3">The sequence shown here is derived from an EMBL/GenBank/DDBJ whole genome shotgun (WGS) entry which is preliminary data.</text>
</comment>
<dbReference type="InterPro" id="IPR013094">
    <property type="entry name" value="AB_hydrolase_3"/>
</dbReference>
<dbReference type="EMBL" id="JAAAIM010000630">
    <property type="protein sequence ID" value="KAG0285807.1"/>
    <property type="molecule type" value="Genomic_DNA"/>
</dbReference>
<evidence type="ECO:0000313" key="3">
    <source>
        <dbReference type="EMBL" id="KAG0285807.1"/>
    </source>
</evidence>
<dbReference type="Proteomes" id="UP001194696">
    <property type="component" value="Unassembled WGS sequence"/>
</dbReference>
<proteinExistence type="predicted"/>
<reference evidence="3 4" key="1">
    <citation type="journal article" date="2020" name="Fungal Divers.">
        <title>Resolving the Mortierellaceae phylogeny through synthesis of multi-gene phylogenetics and phylogenomics.</title>
        <authorList>
            <person name="Vandepol N."/>
            <person name="Liber J."/>
            <person name="Desiro A."/>
            <person name="Na H."/>
            <person name="Kennedy M."/>
            <person name="Barry K."/>
            <person name="Grigoriev I.V."/>
            <person name="Miller A.N."/>
            <person name="O'Donnell K."/>
            <person name="Stajich J.E."/>
            <person name="Bonito G."/>
        </authorList>
    </citation>
    <scope>NUCLEOTIDE SEQUENCE [LARGE SCALE GENOMIC DNA]</scope>
    <source>
        <strain evidence="3 4">AD045</strain>
    </source>
</reference>
<dbReference type="InterPro" id="IPR050300">
    <property type="entry name" value="GDXG_lipolytic_enzyme"/>
</dbReference>